<dbReference type="GO" id="GO:0003677">
    <property type="term" value="F:DNA binding"/>
    <property type="evidence" value="ECO:0007669"/>
    <property type="project" value="InterPro"/>
</dbReference>
<dbReference type="InterPro" id="IPR007159">
    <property type="entry name" value="SpoVT-AbrB_dom"/>
</dbReference>
<dbReference type="SMART" id="SM00966">
    <property type="entry name" value="SpoVT_AbrB"/>
    <property type="match status" value="1"/>
</dbReference>
<name>L0KUX1_METHD</name>
<dbReference type="InterPro" id="IPR026022">
    <property type="entry name" value="PhoU_dom"/>
</dbReference>
<reference evidence="3" key="1">
    <citation type="submission" date="2012-02" db="EMBL/GenBank/DDBJ databases">
        <title>Complete sequence of chromosome of Methanomethylovorans hollandica DSM 15978.</title>
        <authorList>
            <person name="Lucas S."/>
            <person name="Copeland A."/>
            <person name="Lapidus A."/>
            <person name="Glavina del Rio T."/>
            <person name="Dalin E."/>
            <person name="Tice H."/>
            <person name="Bruce D."/>
            <person name="Goodwin L."/>
            <person name="Pitluck S."/>
            <person name="Peters L."/>
            <person name="Mikhailova N."/>
            <person name="Held B."/>
            <person name="Kyrpides N."/>
            <person name="Mavromatis K."/>
            <person name="Ivanova N."/>
            <person name="Brettin T."/>
            <person name="Detter J.C."/>
            <person name="Han C."/>
            <person name="Larimer F."/>
            <person name="Land M."/>
            <person name="Hauser L."/>
            <person name="Markowitz V."/>
            <person name="Cheng J.-F."/>
            <person name="Hugenholtz P."/>
            <person name="Woyke T."/>
            <person name="Wu D."/>
            <person name="Spring S."/>
            <person name="Schroeder M."/>
            <person name="Brambilla E."/>
            <person name="Klenk H.-P."/>
            <person name="Eisen J.A."/>
        </authorList>
    </citation>
    <scope>NUCLEOTIDE SEQUENCE [LARGE SCALE GENOMIC DNA]</scope>
    <source>
        <strain evidence="3">DSM 15978 / NBRC 107637 / DMS1</strain>
    </source>
</reference>
<evidence type="ECO:0000313" key="2">
    <source>
        <dbReference type="EMBL" id="AGB48490.1"/>
    </source>
</evidence>
<dbReference type="GeneID" id="14408145"/>
<gene>
    <name evidence="2" type="ordered locus">Metho_0203</name>
</gene>
<dbReference type="HOGENOM" id="CLU_069302_0_0_2"/>
<dbReference type="GO" id="GO:0030643">
    <property type="term" value="P:intracellular phosphate ion homeostasis"/>
    <property type="evidence" value="ECO:0007669"/>
    <property type="project" value="InterPro"/>
</dbReference>
<dbReference type="GO" id="GO:0045936">
    <property type="term" value="P:negative regulation of phosphate metabolic process"/>
    <property type="evidence" value="ECO:0007669"/>
    <property type="project" value="InterPro"/>
</dbReference>
<dbReference type="STRING" id="867904.Metho_0203"/>
<dbReference type="PANTHER" id="PTHR42930">
    <property type="entry name" value="PHOSPHATE-SPECIFIC TRANSPORT SYSTEM ACCESSORY PROTEIN PHOU"/>
    <property type="match status" value="1"/>
</dbReference>
<dbReference type="RefSeq" id="WP_015323659.1">
    <property type="nucleotide sequence ID" value="NC_019977.1"/>
</dbReference>
<dbReference type="KEGG" id="mhz:Metho_0203"/>
<proteinExistence type="predicted"/>
<dbReference type="SUPFAM" id="SSF109755">
    <property type="entry name" value="PhoU-like"/>
    <property type="match status" value="1"/>
</dbReference>
<dbReference type="EMBL" id="CP003362">
    <property type="protein sequence ID" value="AGB48490.1"/>
    <property type="molecule type" value="Genomic_DNA"/>
</dbReference>
<organism evidence="2 3">
    <name type="scientific">Methanomethylovorans hollandica (strain DSM 15978 / NBRC 107637 / DMS1)</name>
    <dbReference type="NCBI Taxonomy" id="867904"/>
    <lineage>
        <taxon>Archaea</taxon>
        <taxon>Methanobacteriati</taxon>
        <taxon>Methanobacteriota</taxon>
        <taxon>Stenosarchaea group</taxon>
        <taxon>Methanomicrobia</taxon>
        <taxon>Methanosarcinales</taxon>
        <taxon>Methanosarcinaceae</taxon>
        <taxon>Methanomethylovorans</taxon>
    </lineage>
</organism>
<keyword evidence="3" id="KW-1185">Reference proteome</keyword>
<dbReference type="PANTHER" id="PTHR42930:SF6">
    <property type="entry name" value="PHOSPHATE REGULATORY PROTEIN-LIKE PROTEIN"/>
    <property type="match status" value="1"/>
</dbReference>
<dbReference type="InterPro" id="IPR028366">
    <property type="entry name" value="PhoU"/>
</dbReference>
<dbReference type="Pfam" id="PF04014">
    <property type="entry name" value="MazE_antitoxin"/>
    <property type="match status" value="1"/>
</dbReference>
<dbReference type="Proteomes" id="UP000010866">
    <property type="component" value="Chromosome"/>
</dbReference>
<dbReference type="AlphaFoldDB" id="L0KUX1"/>
<protein>
    <submittedName>
        <fullName evidence="2">Phosphate uptake regulator</fullName>
    </submittedName>
</protein>
<accession>L0KUX1</accession>
<dbReference type="InterPro" id="IPR038078">
    <property type="entry name" value="PhoU-like_sf"/>
</dbReference>
<evidence type="ECO:0000259" key="1">
    <source>
        <dbReference type="SMART" id="SM00966"/>
    </source>
</evidence>
<dbReference type="Pfam" id="PF01895">
    <property type="entry name" value="PhoU"/>
    <property type="match status" value="2"/>
</dbReference>
<evidence type="ECO:0000313" key="3">
    <source>
        <dbReference type="Proteomes" id="UP000010866"/>
    </source>
</evidence>
<feature type="domain" description="SpoVT-AbrB" evidence="1">
    <location>
        <begin position="3"/>
        <end position="49"/>
    </location>
</feature>
<sequence>MQQTGGSTYIISLPKQWADKVGIRTGSRLSLSPQPDGKLVIDPIQDTPPIKKTQLDVTDRMGDILIRDIIAAYLVGADILEIKSERMLAEQKNIIREMCYKLIGPEIIEETGKKVVIKDLLNPNEISIKKSVRRMFLLSNSMQKDAIRALKTNDKDLALDVIQRDDDVDRLFLLTSKQFRAVLKGTKLPDTSETSIDEYHDLRMAAGPLERIADHAQKIANMAMHMDYMIPDNIMGMIEKATEATRQIVEDAIESLYNHDAELANEVIEREHALKLKINKLDQYILKIESNEAIVALGIVMDSIERTGDYGANIAEIAINSAMAASHE</sequence>
<dbReference type="Gene3D" id="1.20.58.220">
    <property type="entry name" value="Phosphate transport system protein phou homolog 2, domain 2"/>
    <property type="match status" value="2"/>
</dbReference>